<dbReference type="CDD" id="cd02440">
    <property type="entry name" value="AdoMet_MTases"/>
    <property type="match status" value="1"/>
</dbReference>
<dbReference type="PANTHER" id="PTHR43591:SF24">
    <property type="entry name" value="2-METHOXY-6-POLYPRENYL-1,4-BENZOQUINOL METHYLASE, MITOCHONDRIAL"/>
    <property type="match status" value="1"/>
</dbReference>
<dbReference type="GO" id="GO:0032259">
    <property type="term" value="P:methylation"/>
    <property type="evidence" value="ECO:0007669"/>
    <property type="project" value="UniProtKB-KW"/>
</dbReference>
<keyword evidence="2" id="KW-0489">Methyltransferase</keyword>
<dbReference type="Proteomes" id="UP001365846">
    <property type="component" value="Unassembled WGS sequence"/>
</dbReference>
<keyword evidence="2" id="KW-0808">Transferase</keyword>
<dbReference type="InterPro" id="IPR013216">
    <property type="entry name" value="Methyltransf_11"/>
</dbReference>
<evidence type="ECO:0000259" key="1">
    <source>
        <dbReference type="Pfam" id="PF08241"/>
    </source>
</evidence>
<dbReference type="EMBL" id="JBBKZU010000005">
    <property type="protein sequence ID" value="MEJ8812220.1"/>
    <property type="molecule type" value="Genomic_DNA"/>
</dbReference>
<keyword evidence="3" id="KW-1185">Reference proteome</keyword>
<dbReference type="PANTHER" id="PTHR43591">
    <property type="entry name" value="METHYLTRANSFERASE"/>
    <property type="match status" value="1"/>
</dbReference>
<dbReference type="SUPFAM" id="SSF53335">
    <property type="entry name" value="S-adenosyl-L-methionine-dependent methyltransferases"/>
    <property type="match status" value="1"/>
</dbReference>
<sequence>MSDAFRDFEHAGWANPAVCASYDDLLSGLTTQSIAPLLDAAHVTQGSVVLDAACGAGYAAGAALARGAEVVGIDFSAEQVRLAARRYPAATFVEADAGSLPFEGGHFDAIVSNYGVLHFPDPGQFFREAFRVLKSGGRLAFTVWDMPQQAKLYGAVLGAVASVGSQEIGLPAGPPMFQFADAATSEKALAEAGFADVAVTRLPQSWRAASGEQILLTVKTGTVRMRGTLQRQRPEVRDAIDDAILDALEPYRTEGGYEVPMPAVLAAARKP</sequence>
<comment type="caution">
    <text evidence="2">The sequence shown here is derived from an EMBL/GenBank/DDBJ whole genome shotgun (WGS) entry which is preliminary data.</text>
</comment>
<dbReference type="InterPro" id="IPR029063">
    <property type="entry name" value="SAM-dependent_MTases_sf"/>
</dbReference>
<feature type="domain" description="Methyltransferase type 11" evidence="1">
    <location>
        <begin position="50"/>
        <end position="141"/>
    </location>
</feature>
<accession>A0ABU8VEW6</accession>
<dbReference type="GO" id="GO:0008168">
    <property type="term" value="F:methyltransferase activity"/>
    <property type="evidence" value="ECO:0007669"/>
    <property type="project" value="UniProtKB-KW"/>
</dbReference>
<reference evidence="2 3" key="1">
    <citation type="submission" date="2024-03" db="EMBL/GenBank/DDBJ databases">
        <title>Novel species of the genus Variovorax.</title>
        <authorList>
            <person name="Liu Q."/>
            <person name="Xin Y.-H."/>
        </authorList>
    </citation>
    <scope>NUCLEOTIDE SEQUENCE [LARGE SCALE GENOMIC DNA]</scope>
    <source>
        <strain evidence="2 3">KACC 18899</strain>
    </source>
</reference>
<dbReference type="Gene3D" id="3.40.50.150">
    <property type="entry name" value="Vaccinia Virus protein VP39"/>
    <property type="match status" value="1"/>
</dbReference>
<protein>
    <submittedName>
        <fullName evidence="2">Class I SAM-dependent methyltransferase</fullName>
    </submittedName>
</protein>
<name>A0ABU8VEW6_9BURK</name>
<organism evidence="2 3">
    <name type="scientific">Variovorax ureilyticus</name>
    <dbReference type="NCBI Taxonomy" id="1836198"/>
    <lineage>
        <taxon>Bacteria</taxon>
        <taxon>Pseudomonadati</taxon>
        <taxon>Pseudomonadota</taxon>
        <taxon>Betaproteobacteria</taxon>
        <taxon>Burkholderiales</taxon>
        <taxon>Comamonadaceae</taxon>
        <taxon>Variovorax</taxon>
    </lineage>
</organism>
<evidence type="ECO:0000313" key="2">
    <source>
        <dbReference type="EMBL" id="MEJ8812220.1"/>
    </source>
</evidence>
<gene>
    <name evidence="2" type="ORF">WKW77_14145</name>
</gene>
<dbReference type="Pfam" id="PF08241">
    <property type="entry name" value="Methyltransf_11"/>
    <property type="match status" value="1"/>
</dbReference>
<proteinExistence type="predicted"/>
<evidence type="ECO:0000313" key="3">
    <source>
        <dbReference type="Proteomes" id="UP001365846"/>
    </source>
</evidence>
<dbReference type="RefSeq" id="WP_340357474.1">
    <property type="nucleotide sequence ID" value="NZ_JBBKZU010000005.1"/>
</dbReference>